<gene>
    <name evidence="2" type="ORF">GCM10009844_41980</name>
</gene>
<reference evidence="2 3" key="1">
    <citation type="journal article" date="2019" name="Int. J. Syst. Evol. Microbiol.">
        <title>The Global Catalogue of Microorganisms (GCM) 10K type strain sequencing project: providing services to taxonomists for standard genome sequencing and annotation.</title>
        <authorList>
            <consortium name="The Broad Institute Genomics Platform"/>
            <consortium name="The Broad Institute Genome Sequencing Center for Infectious Disease"/>
            <person name="Wu L."/>
            <person name="Ma J."/>
        </authorList>
    </citation>
    <scope>NUCLEOTIDE SEQUENCE [LARGE SCALE GENOMIC DNA]</scope>
    <source>
        <strain evidence="2 3">JCM 16022</strain>
    </source>
</reference>
<feature type="region of interest" description="Disordered" evidence="1">
    <location>
        <begin position="122"/>
        <end position="145"/>
    </location>
</feature>
<protein>
    <submittedName>
        <fullName evidence="2">Uncharacterized protein</fullName>
    </submittedName>
</protein>
<keyword evidence="3" id="KW-1185">Reference proteome</keyword>
<feature type="region of interest" description="Disordered" evidence="1">
    <location>
        <begin position="26"/>
        <end position="62"/>
    </location>
</feature>
<name>A0ABN3A727_9ACTN</name>
<dbReference type="EMBL" id="BAAAQR010000017">
    <property type="protein sequence ID" value="GAA2155191.1"/>
    <property type="molecule type" value="Genomic_DNA"/>
</dbReference>
<proteinExistence type="predicted"/>
<organism evidence="2 3">
    <name type="scientific">Nocardioides koreensis</name>
    <dbReference type="NCBI Taxonomy" id="433651"/>
    <lineage>
        <taxon>Bacteria</taxon>
        <taxon>Bacillati</taxon>
        <taxon>Actinomycetota</taxon>
        <taxon>Actinomycetes</taxon>
        <taxon>Propionibacteriales</taxon>
        <taxon>Nocardioidaceae</taxon>
        <taxon>Nocardioides</taxon>
    </lineage>
</organism>
<evidence type="ECO:0000256" key="1">
    <source>
        <dbReference type="SAM" id="MobiDB-lite"/>
    </source>
</evidence>
<comment type="caution">
    <text evidence="2">The sequence shown here is derived from an EMBL/GenBank/DDBJ whole genome shotgun (WGS) entry which is preliminary data.</text>
</comment>
<evidence type="ECO:0000313" key="2">
    <source>
        <dbReference type="EMBL" id="GAA2155191.1"/>
    </source>
</evidence>
<dbReference type="RefSeq" id="WP_344157298.1">
    <property type="nucleotide sequence ID" value="NZ_BAAAQR010000017.1"/>
</dbReference>
<dbReference type="Proteomes" id="UP001501771">
    <property type="component" value="Unassembled WGS sequence"/>
</dbReference>
<evidence type="ECO:0000313" key="3">
    <source>
        <dbReference type="Proteomes" id="UP001501771"/>
    </source>
</evidence>
<accession>A0ABN3A727</accession>
<sequence length="202" mass="21509">MAATRRWVAGGVTALLVLAGLLVATPTTGLPGPPAPGATAEPRERARVRQGPSGPELVWRSPARLPVTDGRPEFRVGTRLLGHPRLGPDRRTLTLPVSGLGTVRPDRVQVWLGARRLDAGTGTLPGRSPVARPESGTAPAADPGRAGPYAVRSFDYSAADLPWWQFPEPLEVLGHAVLPVGVPDAPLVLFLHGRHNYLLRPR</sequence>